<dbReference type="EMBL" id="LKHV01000001">
    <property type="protein sequence ID" value="KRG19974.1"/>
    <property type="molecule type" value="Genomic_DNA"/>
</dbReference>
<sequence>MINGWDFLINMNTYSQFRKFEHIHQLLVVSTSLQLYKLNLAAILTFSFMNVRIRTSYGL</sequence>
<evidence type="ECO:0000313" key="1">
    <source>
        <dbReference type="EMBL" id="KRG19974.1"/>
    </source>
</evidence>
<dbReference type="AlphaFoldDB" id="A0A0Q9YHA9"/>
<organism evidence="1">
    <name type="scientific">Candidatus Berkiella cookevillensis</name>
    <dbReference type="NCBI Taxonomy" id="437022"/>
    <lineage>
        <taxon>Bacteria</taxon>
        <taxon>Pseudomonadati</taxon>
        <taxon>Pseudomonadota</taxon>
        <taxon>Gammaproteobacteria</taxon>
        <taxon>Candidatus Berkiellales</taxon>
        <taxon>Candidatus Berkiellaceae</taxon>
        <taxon>Candidatus Berkiella</taxon>
    </lineage>
</organism>
<comment type="caution">
    <text evidence="1">The sequence shown here is derived from an EMBL/GenBank/DDBJ whole genome shotgun (WGS) entry which is preliminary data.</text>
</comment>
<accession>A0A0Q9YHA9</accession>
<reference evidence="1" key="1">
    <citation type="submission" date="2015-09" db="EMBL/GenBank/DDBJ databases">
        <title>Draft Genome Sequences of Two Novel Amoeba-resistant Intranuclear Bacteria, Candidatus Berkiella cookevillensis and Candidatus Berkiella aquae.</title>
        <authorList>
            <person name="Mehari Y.T."/>
            <person name="Arivett B.A."/>
            <person name="Farone A.L."/>
            <person name="Gunderson J.H."/>
            <person name="Farone M.B."/>
        </authorList>
    </citation>
    <scope>NUCLEOTIDE SEQUENCE [LARGE SCALE GENOMIC DNA]</scope>
    <source>
        <strain evidence="1">CC99</strain>
    </source>
</reference>
<name>A0A0Q9YHA9_9GAMM</name>
<dbReference type="STRING" id="437022.CC99x_00195"/>
<protein>
    <submittedName>
        <fullName evidence="1">Uncharacterized protein</fullName>
    </submittedName>
</protein>
<proteinExistence type="predicted"/>
<gene>
    <name evidence="1" type="ORF">CC99x_00195</name>
</gene>